<dbReference type="AlphaFoldDB" id="A0A2S3UXV2"/>
<comment type="caution">
    <text evidence="1">The sequence shown here is derived from an EMBL/GenBank/DDBJ whole genome shotgun (WGS) entry which is preliminary data.</text>
</comment>
<keyword evidence="2" id="KW-1185">Reference proteome</keyword>
<organism evidence="1 2">
    <name type="scientific">Roseibium marinum</name>
    <dbReference type="NCBI Taxonomy" id="281252"/>
    <lineage>
        <taxon>Bacteria</taxon>
        <taxon>Pseudomonadati</taxon>
        <taxon>Pseudomonadota</taxon>
        <taxon>Alphaproteobacteria</taxon>
        <taxon>Hyphomicrobiales</taxon>
        <taxon>Stappiaceae</taxon>
        <taxon>Roseibium</taxon>
    </lineage>
</organism>
<name>A0A2S3UXV2_9HYPH</name>
<evidence type="ECO:0000313" key="2">
    <source>
        <dbReference type="Proteomes" id="UP000236959"/>
    </source>
</evidence>
<protein>
    <submittedName>
        <fullName evidence="1">Uncharacterized protein</fullName>
    </submittedName>
</protein>
<sequence length="29" mass="3337">MLSGTSVGPPQLDEFFLKFERHPAAERYL</sequence>
<reference evidence="1 2" key="1">
    <citation type="submission" date="2018-01" db="EMBL/GenBank/DDBJ databases">
        <title>Genomic Encyclopedia of Archaeal and Bacterial Type Strains, Phase II (KMG-II): from individual species to whole genera.</title>
        <authorList>
            <person name="Goeker M."/>
        </authorList>
    </citation>
    <scope>NUCLEOTIDE SEQUENCE [LARGE SCALE GENOMIC DNA]</scope>
    <source>
        <strain evidence="1 2">DSM 17023</strain>
    </source>
</reference>
<accession>A0A2S3UXV2</accession>
<gene>
    <name evidence="1" type="ORF">CLV41_103200</name>
</gene>
<evidence type="ECO:0000313" key="1">
    <source>
        <dbReference type="EMBL" id="POF32279.1"/>
    </source>
</evidence>
<proteinExistence type="predicted"/>
<dbReference type="Proteomes" id="UP000236959">
    <property type="component" value="Unassembled WGS sequence"/>
</dbReference>
<dbReference type="EMBL" id="PPCN01000003">
    <property type="protein sequence ID" value="POF32279.1"/>
    <property type="molecule type" value="Genomic_DNA"/>
</dbReference>